<dbReference type="Proteomes" id="UP000304953">
    <property type="component" value="Unassembled WGS sequence"/>
</dbReference>
<accession>A0AC61RWF1</accession>
<sequence>MGGTYTRVGDYYLPALALPAEKEKHIGIWGQRHAKYLKQNHKVLYMNLFTSGRLNEYLASVDALAVDMFFRLATKYSDRQGVTEQLKSENQFLWIQKMNNILACVREVVENDIIYS</sequence>
<keyword evidence="2" id="KW-1185">Reference proteome</keyword>
<protein>
    <submittedName>
        <fullName evidence="1">TnpV protein</fullName>
    </submittedName>
</protein>
<name>A0AC61RWF1_9FIRM</name>
<comment type="caution">
    <text evidence="1">The sequence shown here is derived from an EMBL/GenBank/DDBJ whole genome shotgun (WGS) entry which is preliminary data.</text>
</comment>
<proteinExistence type="predicted"/>
<evidence type="ECO:0000313" key="2">
    <source>
        <dbReference type="Proteomes" id="UP000304953"/>
    </source>
</evidence>
<gene>
    <name evidence="1" type="ORF">E5329_11045</name>
</gene>
<organism evidence="1 2">
    <name type="scientific">Petralouisia muris</name>
    <dbReference type="NCBI Taxonomy" id="3032872"/>
    <lineage>
        <taxon>Bacteria</taxon>
        <taxon>Bacillati</taxon>
        <taxon>Bacillota</taxon>
        <taxon>Clostridia</taxon>
        <taxon>Lachnospirales</taxon>
        <taxon>Lachnospiraceae</taxon>
        <taxon>Petralouisia</taxon>
    </lineage>
</organism>
<reference evidence="1" key="1">
    <citation type="submission" date="2019-04" db="EMBL/GenBank/DDBJ databases">
        <title>Microbes associate with the intestines of laboratory mice.</title>
        <authorList>
            <person name="Navarre W."/>
            <person name="Wong E."/>
            <person name="Huang K."/>
            <person name="Tropini C."/>
            <person name="Ng K."/>
            <person name="Yu B."/>
        </authorList>
    </citation>
    <scope>NUCLEOTIDE SEQUENCE</scope>
    <source>
        <strain evidence="1">NM01_1-7b</strain>
    </source>
</reference>
<evidence type="ECO:0000313" key="1">
    <source>
        <dbReference type="EMBL" id="TGY96178.1"/>
    </source>
</evidence>
<dbReference type="EMBL" id="SRYA01000019">
    <property type="protein sequence ID" value="TGY96178.1"/>
    <property type="molecule type" value="Genomic_DNA"/>
</dbReference>